<dbReference type="SUPFAM" id="SSF49899">
    <property type="entry name" value="Concanavalin A-like lectins/glucanases"/>
    <property type="match status" value="1"/>
</dbReference>
<dbReference type="Gene3D" id="3.30.160.60">
    <property type="entry name" value="Classic Zinc Finger"/>
    <property type="match status" value="1"/>
</dbReference>
<sequence length="458" mass="52016">VQMATVSECDLSCSVCQDVFSDPVLLSCSHSFCRECLKTWWAQKPLKPCPLCNRRSSREDPPLNLALMNLCLDYKQSSREAVCNEHSEKLKVYCFNDQRPVCLVCRDSEAHRNHTFKPIAEVAPALRDGLSKTLQRLDEQLQVKLQFSAAVTHIEAQAQLTERQIQDEFEKLHQFLVEEKQGRIRALREEEEQKRKSLEEKMAAVSREIEALSQTIAATAEQLGAADLSFLLQYKAAVERVQRCPLVEGPQLGPGALIDQAKHLGNLGFNIWNNMKDLVQFYPVVLDPNTAHPDLTLTENLSGVKSGERQKCPENPERFQWDYVLGSEGFSSGTHSWDVEVCGDDYWSVGVVNESVQRKGPMNAGVWEIFLRDGKYHVISRPKREKTLSLKRSLRRVRVKLDLDEGTLSFSDADTKTHLHTFTRSFSERLFPSLRSNANLHTQILLHPVLACAKLNKD</sequence>
<dbReference type="Pfam" id="PF00622">
    <property type="entry name" value="SPRY"/>
    <property type="match status" value="1"/>
</dbReference>
<feature type="domain" description="RING-type" evidence="6">
    <location>
        <begin position="13"/>
        <end position="53"/>
    </location>
</feature>
<dbReference type="SMART" id="SM00449">
    <property type="entry name" value="SPRY"/>
    <property type="match status" value="1"/>
</dbReference>
<dbReference type="CDD" id="cd19800">
    <property type="entry name" value="Bbox2_xNF7-like"/>
    <property type="match status" value="1"/>
</dbReference>
<dbReference type="PROSITE" id="PS00518">
    <property type="entry name" value="ZF_RING_1"/>
    <property type="match status" value="1"/>
</dbReference>
<dbReference type="Ensembl" id="ENSNMLT00000014477.1">
    <property type="protein sequence ID" value="ENSNMLP00000012834.1"/>
    <property type="gene ID" value="ENSNMLG00000008696.1"/>
</dbReference>
<organism evidence="9 10">
    <name type="scientific">Neogobius melanostomus</name>
    <name type="common">round goby</name>
    <dbReference type="NCBI Taxonomy" id="47308"/>
    <lineage>
        <taxon>Eukaryota</taxon>
        <taxon>Metazoa</taxon>
        <taxon>Chordata</taxon>
        <taxon>Craniata</taxon>
        <taxon>Vertebrata</taxon>
        <taxon>Euteleostomi</taxon>
        <taxon>Actinopterygii</taxon>
        <taxon>Neopterygii</taxon>
        <taxon>Teleostei</taxon>
        <taxon>Neoteleostei</taxon>
        <taxon>Acanthomorphata</taxon>
        <taxon>Gobiaria</taxon>
        <taxon>Gobiiformes</taxon>
        <taxon>Gobioidei</taxon>
        <taxon>Gobiidae</taxon>
        <taxon>Benthophilinae</taxon>
        <taxon>Neogobiini</taxon>
        <taxon>Neogobius</taxon>
    </lineage>
</organism>
<dbReference type="SMART" id="SM00589">
    <property type="entry name" value="PRY"/>
    <property type="match status" value="1"/>
</dbReference>
<keyword evidence="5" id="KW-0175">Coiled coil</keyword>
<feature type="coiled-coil region" evidence="5">
    <location>
        <begin position="177"/>
        <end position="222"/>
    </location>
</feature>
<dbReference type="Pfam" id="PF13765">
    <property type="entry name" value="PRY"/>
    <property type="match status" value="1"/>
</dbReference>
<dbReference type="PROSITE" id="PS50188">
    <property type="entry name" value="B302_SPRY"/>
    <property type="match status" value="1"/>
</dbReference>
<feature type="domain" description="B30.2/SPRY" evidence="8">
    <location>
        <begin position="264"/>
        <end position="451"/>
    </location>
</feature>
<evidence type="ECO:0000256" key="5">
    <source>
        <dbReference type="SAM" id="Coils"/>
    </source>
</evidence>
<dbReference type="Gene3D" id="2.60.120.920">
    <property type="match status" value="1"/>
</dbReference>
<dbReference type="InterPro" id="IPR050143">
    <property type="entry name" value="TRIM/RBCC"/>
</dbReference>
<dbReference type="InterPro" id="IPR001870">
    <property type="entry name" value="B30.2/SPRY"/>
</dbReference>
<dbReference type="Gene3D" id="3.30.40.10">
    <property type="entry name" value="Zinc/RING finger domain, C3HC4 (zinc finger)"/>
    <property type="match status" value="1"/>
</dbReference>
<dbReference type="InterPro" id="IPR013320">
    <property type="entry name" value="ConA-like_dom_sf"/>
</dbReference>
<reference evidence="9" key="1">
    <citation type="submission" date="2025-08" db="UniProtKB">
        <authorList>
            <consortium name="Ensembl"/>
        </authorList>
    </citation>
    <scope>IDENTIFICATION</scope>
</reference>
<evidence type="ECO:0000259" key="7">
    <source>
        <dbReference type="PROSITE" id="PS50119"/>
    </source>
</evidence>
<name>A0A8C6SZP0_9GOBI</name>
<dbReference type="InterPro" id="IPR000315">
    <property type="entry name" value="Znf_B-box"/>
</dbReference>
<keyword evidence="10" id="KW-1185">Reference proteome</keyword>
<dbReference type="InterPro" id="IPR043136">
    <property type="entry name" value="B30.2/SPRY_sf"/>
</dbReference>
<dbReference type="InterPro" id="IPR017907">
    <property type="entry name" value="Znf_RING_CS"/>
</dbReference>
<dbReference type="Pfam" id="PF00643">
    <property type="entry name" value="zf-B_box"/>
    <property type="match status" value="1"/>
</dbReference>
<keyword evidence="2 4" id="KW-0863">Zinc-finger</keyword>
<evidence type="ECO:0000256" key="2">
    <source>
        <dbReference type="ARBA" id="ARBA00022771"/>
    </source>
</evidence>
<keyword evidence="1" id="KW-0479">Metal-binding</keyword>
<feature type="domain" description="B box-type" evidence="7">
    <location>
        <begin position="78"/>
        <end position="119"/>
    </location>
</feature>
<evidence type="ECO:0000259" key="8">
    <source>
        <dbReference type="PROSITE" id="PS50188"/>
    </source>
</evidence>
<dbReference type="Proteomes" id="UP000694523">
    <property type="component" value="Unplaced"/>
</dbReference>
<evidence type="ECO:0000256" key="4">
    <source>
        <dbReference type="PROSITE-ProRule" id="PRU00024"/>
    </source>
</evidence>
<reference evidence="9" key="2">
    <citation type="submission" date="2025-09" db="UniProtKB">
        <authorList>
            <consortium name="Ensembl"/>
        </authorList>
    </citation>
    <scope>IDENTIFICATION</scope>
</reference>
<dbReference type="Pfam" id="PF13445">
    <property type="entry name" value="zf-RING_UBOX"/>
    <property type="match status" value="1"/>
</dbReference>
<accession>A0A8C6SZP0</accession>
<dbReference type="InterPro" id="IPR013083">
    <property type="entry name" value="Znf_RING/FYVE/PHD"/>
</dbReference>
<dbReference type="PROSITE" id="PS50119">
    <property type="entry name" value="ZF_BBOX"/>
    <property type="match status" value="1"/>
</dbReference>
<dbReference type="InterPro" id="IPR003877">
    <property type="entry name" value="SPRY_dom"/>
</dbReference>
<evidence type="ECO:0000313" key="9">
    <source>
        <dbReference type="Ensembl" id="ENSNMLP00000012834.1"/>
    </source>
</evidence>
<dbReference type="GO" id="GO:0008270">
    <property type="term" value="F:zinc ion binding"/>
    <property type="evidence" value="ECO:0007669"/>
    <property type="project" value="UniProtKB-KW"/>
</dbReference>
<keyword evidence="3" id="KW-0862">Zinc</keyword>
<protein>
    <submittedName>
        <fullName evidence="9">Uncharacterized protein</fullName>
    </submittedName>
</protein>
<evidence type="ECO:0000256" key="3">
    <source>
        <dbReference type="ARBA" id="ARBA00022833"/>
    </source>
</evidence>
<dbReference type="PROSITE" id="PS50089">
    <property type="entry name" value="ZF_RING_2"/>
    <property type="match status" value="1"/>
</dbReference>
<dbReference type="InterPro" id="IPR001841">
    <property type="entry name" value="Znf_RING"/>
</dbReference>
<evidence type="ECO:0000256" key="1">
    <source>
        <dbReference type="ARBA" id="ARBA00022723"/>
    </source>
</evidence>
<dbReference type="InterPro" id="IPR027370">
    <property type="entry name" value="Znf-RING_euk"/>
</dbReference>
<dbReference type="AlphaFoldDB" id="A0A8C6SZP0"/>
<dbReference type="PRINTS" id="PR01407">
    <property type="entry name" value="BUTYPHLNCDUF"/>
</dbReference>
<dbReference type="SUPFAM" id="SSF57850">
    <property type="entry name" value="RING/U-box"/>
    <property type="match status" value="1"/>
</dbReference>
<dbReference type="SMART" id="SM00336">
    <property type="entry name" value="BBOX"/>
    <property type="match status" value="1"/>
</dbReference>
<dbReference type="SMART" id="SM00184">
    <property type="entry name" value="RING"/>
    <property type="match status" value="1"/>
</dbReference>
<dbReference type="InterPro" id="IPR003879">
    <property type="entry name" value="Butyrophylin_SPRY"/>
</dbReference>
<evidence type="ECO:0000313" key="10">
    <source>
        <dbReference type="Proteomes" id="UP000694523"/>
    </source>
</evidence>
<dbReference type="InterPro" id="IPR006574">
    <property type="entry name" value="PRY"/>
</dbReference>
<evidence type="ECO:0000259" key="6">
    <source>
        <dbReference type="PROSITE" id="PS50089"/>
    </source>
</evidence>
<dbReference type="SUPFAM" id="SSF57845">
    <property type="entry name" value="B-box zinc-binding domain"/>
    <property type="match status" value="1"/>
</dbReference>
<proteinExistence type="predicted"/>
<dbReference type="PANTHER" id="PTHR24103">
    <property type="entry name" value="E3 UBIQUITIN-PROTEIN LIGASE TRIM"/>
    <property type="match status" value="1"/>
</dbReference>
<dbReference type="CDD" id="cd12893">
    <property type="entry name" value="SPRY_PRY_TRIM35"/>
    <property type="match status" value="1"/>
</dbReference>